<protein>
    <submittedName>
        <fullName evidence="2">Uncharacterized protein</fullName>
    </submittedName>
</protein>
<evidence type="ECO:0000256" key="1">
    <source>
        <dbReference type="SAM" id="SignalP"/>
    </source>
</evidence>
<dbReference type="RefSeq" id="WP_088647947.1">
    <property type="nucleotide sequence ID" value="NZ_AQQR01000001.1"/>
</dbReference>
<dbReference type="AlphaFoldDB" id="A0A225NQW2"/>
<evidence type="ECO:0000313" key="2">
    <source>
        <dbReference type="EMBL" id="OWU77344.1"/>
    </source>
</evidence>
<gene>
    <name evidence="2" type="ORF">ATO3_01050</name>
</gene>
<accession>A0A225NQW2</accession>
<reference evidence="2 3" key="1">
    <citation type="submission" date="2013-04" db="EMBL/GenBank/DDBJ databases">
        <title>Oceanicola sp. 22II1-22F33 Genome Sequencing.</title>
        <authorList>
            <person name="Lai Q."/>
            <person name="Li G."/>
            <person name="Shao Z."/>
        </authorList>
    </citation>
    <scope>NUCLEOTIDE SEQUENCE [LARGE SCALE GENOMIC DNA]</scope>
    <source>
        <strain evidence="2 3">22II1-22F33</strain>
    </source>
</reference>
<feature type="signal peptide" evidence="1">
    <location>
        <begin position="1"/>
        <end position="17"/>
    </location>
</feature>
<organism evidence="2 3">
    <name type="scientific">Marinibacterium profundimaris</name>
    <dbReference type="NCBI Taxonomy" id="1679460"/>
    <lineage>
        <taxon>Bacteria</taxon>
        <taxon>Pseudomonadati</taxon>
        <taxon>Pseudomonadota</taxon>
        <taxon>Alphaproteobacteria</taxon>
        <taxon>Rhodobacterales</taxon>
        <taxon>Paracoccaceae</taxon>
        <taxon>Marinibacterium</taxon>
    </lineage>
</organism>
<dbReference type="OrthoDB" id="8479304at2"/>
<sequence>MRLLVILLLLLPGLAQAQWMRTGLEFHGQPPQPDPVVDRARVEAQQARRCEASAIRFGDTAAMRGAVAPPDWDDPTRTSAAIAAIADRPDTALQALDAAALTATTDEAATVLEAQAVLTALQFGQSPTVPTNDLSGPHLSDRLFWQALARAPTATPGQWTDQILPALDAAFAADPTSFQVRAWRVIAWLEARPPAAGQCAARIAAFSDRLLDLSEASACPLMLGHVTHAIDRALGSRPGTDSDRARATWRRFGEALLALVAGAPEVAAHRRAELTGAGGCAAMMGAELDALAREGER</sequence>
<dbReference type="Proteomes" id="UP000215377">
    <property type="component" value="Unassembled WGS sequence"/>
</dbReference>
<comment type="caution">
    <text evidence="2">The sequence shown here is derived from an EMBL/GenBank/DDBJ whole genome shotgun (WGS) entry which is preliminary data.</text>
</comment>
<dbReference type="EMBL" id="AQQR01000001">
    <property type="protein sequence ID" value="OWU77344.1"/>
    <property type="molecule type" value="Genomic_DNA"/>
</dbReference>
<keyword evidence="3" id="KW-1185">Reference proteome</keyword>
<proteinExistence type="predicted"/>
<feature type="chain" id="PRO_5013370642" evidence="1">
    <location>
        <begin position="18"/>
        <end position="297"/>
    </location>
</feature>
<keyword evidence="1" id="KW-0732">Signal</keyword>
<name>A0A225NQW2_9RHOB</name>
<evidence type="ECO:0000313" key="3">
    <source>
        <dbReference type="Proteomes" id="UP000215377"/>
    </source>
</evidence>